<reference evidence="2" key="1">
    <citation type="submission" date="2010-07" db="EMBL/GenBank/DDBJ databases">
        <authorList>
            <person name="Weinstock G."/>
            <person name="Sodergren E."/>
            <person name="Clifton S."/>
            <person name="Fulton L."/>
            <person name="Fulton B."/>
            <person name="Courtney L."/>
            <person name="Fronick C."/>
            <person name="Harrison M."/>
            <person name="Strong C."/>
            <person name="Farmer C."/>
            <person name="Delahaunty K."/>
            <person name="Markovic C."/>
            <person name="Hall O."/>
            <person name="Minx P."/>
            <person name="Tomlinson C."/>
            <person name="Mitreva M."/>
            <person name="Hou S."/>
            <person name="Chen J."/>
            <person name="Wollam A."/>
            <person name="Pepin K.H."/>
            <person name="Johnson M."/>
            <person name="Bhonagiri V."/>
            <person name="Zhang X."/>
            <person name="Suruliraj S."/>
            <person name="Warren W."/>
            <person name="Chinwalla A."/>
            <person name="Mardis E.R."/>
            <person name="Wilson R.K."/>
        </authorList>
    </citation>
    <scope>NUCLEOTIDE SEQUENCE [LARGE SCALE GENOMIC DNA]</scope>
    <source>
        <strain evidence="2">TX4248</strain>
    </source>
</reference>
<proteinExistence type="predicted"/>
<comment type="caution">
    <text evidence="1">The sequence shown here is derived from an EMBL/GenBank/DDBJ whole genome shotgun (WGS) entry which is preliminary data.</text>
</comment>
<protein>
    <submittedName>
        <fullName evidence="1">Uncharacterized protein</fullName>
    </submittedName>
</protein>
<organism evidence="1 2">
    <name type="scientific">Enterococcus faecalis TX4248</name>
    <dbReference type="NCBI Taxonomy" id="749495"/>
    <lineage>
        <taxon>Bacteria</taxon>
        <taxon>Bacillati</taxon>
        <taxon>Bacillota</taxon>
        <taxon>Bacilli</taxon>
        <taxon>Lactobacillales</taxon>
        <taxon>Enterococcaceae</taxon>
        <taxon>Enterococcus</taxon>
    </lineage>
</organism>
<dbReference type="AlphaFoldDB" id="A0A125W3E9"/>
<dbReference type="EMBL" id="AEBR01000088">
    <property type="protein sequence ID" value="EFM81915.1"/>
    <property type="molecule type" value="Genomic_DNA"/>
</dbReference>
<evidence type="ECO:0000313" key="1">
    <source>
        <dbReference type="EMBL" id="EFM81915.1"/>
    </source>
</evidence>
<accession>A0A125W3E9</accession>
<gene>
    <name evidence="1" type="ORF">HMPREF9498_02487</name>
</gene>
<dbReference type="HOGENOM" id="CLU_3215837_0_0_9"/>
<name>A0A125W3E9_ENTFL</name>
<sequence length="44" mass="5306">MLILQFYFFEKILLFKSKLISCKRIRFQFNYNVKGPSNAIDFLA</sequence>
<evidence type="ECO:0000313" key="2">
    <source>
        <dbReference type="Proteomes" id="UP000004846"/>
    </source>
</evidence>
<dbReference type="Proteomes" id="UP000004846">
    <property type="component" value="Unassembled WGS sequence"/>
</dbReference>